<evidence type="ECO:0000313" key="2">
    <source>
        <dbReference type="Proteomes" id="UP000190667"/>
    </source>
</evidence>
<protein>
    <submittedName>
        <fullName evidence="1">Uncharacterized protein</fullName>
    </submittedName>
</protein>
<sequence length="111" mass="12015">MNGMPELSDDAVIELAREGGVAFIPKFAEPRRITLAQLSADKRAAVCQTLQAALALAKPASEASDMGSGDRRYFRIEISWTTRPQGTSVVVLIAEQDAPATLQSLWRDAVQ</sequence>
<dbReference type="OrthoDB" id="8658956at2"/>
<dbReference type="Proteomes" id="UP000190667">
    <property type="component" value="Unassembled WGS sequence"/>
</dbReference>
<accession>A0A1S8YFQ7</accession>
<dbReference type="AlphaFoldDB" id="A0A1S8YFQ7"/>
<gene>
    <name evidence="1" type="ORF">BTJ39_19705</name>
</gene>
<dbReference type="STRING" id="1926881.BTJ39_19705"/>
<dbReference type="Pfam" id="PF20242">
    <property type="entry name" value="Emfourin"/>
    <property type="match status" value="1"/>
</dbReference>
<name>A0A1S8YFQ7_9GAMM</name>
<dbReference type="EMBL" id="MRUL01000019">
    <property type="protein sequence ID" value="OON37563.1"/>
    <property type="molecule type" value="Genomic_DNA"/>
</dbReference>
<keyword evidence="2" id="KW-1185">Reference proteome</keyword>
<comment type="caution">
    <text evidence="1">The sequence shown here is derived from an EMBL/GenBank/DDBJ whole genome shotgun (WGS) entry which is preliminary data.</text>
</comment>
<reference evidence="1 2" key="1">
    <citation type="submission" date="2016-12" db="EMBL/GenBank/DDBJ databases">
        <title>Izhakiella australiana sp. nov. of genus Izhakiella isolated from Australian desert.</title>
        <authorList>
            <person name="Ji M."/>
        </authorList>
    </citation>
    <scope>NUCLEOTIDE SEQUENCE [LARGE SCALE GENOMIC DNA]</scope>
    <source>
        <strain evidence="1 2">D4N98</strain>
    </source>
</reference>
<evidence type="ECO:0000313" key="1">
    <source>
        <dbReference type="EMBL" id="OON37563.1"/>
    </source>
</evidence>
<dbReference type="RefSeq" id="WP_078004427.1">
    <property type="nucleotide sequence ID" value="NZ_MRUL01000019.1"/>
</dbReference>
<organism evidence="1 2">
    <name type="scientific">Izhakiella australiensis</name>
    <dbReference type="NCBI Taxonomy" id="1926881"/>
    <lineage>
        <taxon>Bacteria</taxon>
        <taxon>Pseudomonadati</taxon>
        <taxon>Pseudomonadota</taxon>
        <taxon>Gammaproteobacteria</taxon>
        <taxon>Enterobacterales</taxon>
        <taxon>Erwiniaceae</taxon>
        <taxon>Izhakiella</taxon>
    </lineage>
</organism>
<dbReference type="InterPro" id="IPR049457">
    <property type="entry name" value="Emfourin"/>
</dbReference>
<proteinExistence type="predicted"/>